<dbReference type="InterPro" id="IPR046342">
    <property type="entry name" value="CBS_dom_sf"/>
</dbReference>
<organism evidence="4 5">
    <name type="scientific">Thermoproteus tenax (strain ATCC 35583 / DSM 2078 / JCM 9277 / NBRC 100435 / Kra 1)</name>
    <dbReference type="NCBI Taxonomy" id="768679"/>
    <lineage>
        <taxon>Archaea</taxon>
        <taxon>Thermoproteota</taxon>
        <taxon>Thermoprotei</taxon>
        <taxon>Thermoproteales</taxon>
        <taxon>Thermoproteaceae</taxon>
        <taxon>Thermoproteus</taxon>
    </lineage>
</organism>
<keyword evidence="1 2" id="KW-0129">CBS domain</keyword>
<evidence type="ECO:0000313" key="4">
    <source>
        <dbReference type="EMBL" id="CCC81751.1"/>
    </source>
</evidence>
<dbReference type="PATRIC" id="fig|768679.9.peg.1117"/>
<dbReference type="Gene3D" id="3.10.580.10">
    <property type="entry name" value="CBS-domain"/>
    <property type="match status" value="1"/>
</dbReference>
<dbReference type="InterPro" id="IPR051257">
    <property type="entry name" value="Diverse_CBS-Domain"/>
</dbReference>
<evidence type="ECO:0000313" key="5">
    <source>
        <dbReference type="Proteomes" id="UP000002654"/>
    </source>
</evidence>
<dbReference type="PROSITE" id="PS51371">
    <property type="entry name" value="CBS"/>
    <property type="match status" value="2"/>
</dbReference>
<reference evidence="4 5" key="1">
    <citation type="journal article" date="2011" name="PLoS ONE">
        <title>The complete genome sequence of Thermoproteus tenax: a physiologically versatile member of the Crenarchaeota.</title>
        <authorList>
            <person name="Siebers B."/>
            <person name="Zaparty M."/>
            <person name="Raddatz G."/>
            <person name="Tjaden B."/>
            <person name="Albers S.V."/>
            <person name="Bell S.D."/>
            <person name="Blombach F."/>
            <person name="Kletzin A."/>
            <person name="Kyrpides N."/>
            <person name="Lanz C."/>
            <person name="Plagens A."/>
            <person name="Rampp M."/>
            <person name="Rosinus A."/>
            <person name="von Jan M."/>
            <person name="Makarova K.S."/>
            <person name="Klenk H.P."/>
            <person name="Schuster S.C."/>
            <person name="Hensel R."/>
        </authorList>
    </citation>
    <scope>NUCLEOTIDE SEQUENCE [LARGE SCALE GENOMIC DNA]</scope>
    <source>
        <strain evidence="5">ATCC 35583 / DSM 2078 / JCM 9277 / NBRC 100435 / Kra 1</strain>
    </source>
</reference>
<dbReference type="CDD" id="cd09836">
    <property type="entry name" value="CBS_pair_arch"/>
    <property type="match status" value="1"/>
</dbReference>
<feature type="domain" description="CBS" evidence="3">
    <location>
        <begin position="7"/>
        <end position="63"/>
    </location>
</feature>
<feature type="domain" description="CBS" evidence="3">
    <location>
        <begin position="67"/>
        <end position="130"/>
    </location>
</feature>
<dbReference type="eggNOG" id="arCOG00606">
    <property type="taxonomic scope" value="Archaea"/>
</dbReference>
<dbReference type="Proteomes" id="UP000002654">
    <property type="component" value="Chromosome"/>
</dbReference>
<proteinExistence type="predicted"/>
<dbReference type="PANTHER" id="PTHR43080">
    <property type="entry name" value="CBS DOMAIN-CONTAINING PROTEIN CBSX3, MITOCHONDRIAL"/>
    <property type="match status" value="1"/>
</dbReference>
<dbReference type="PANTHER" id="PTHR43080:SF2">
    <property type="entry name" value="CBS DOMAIN-CONTAINING PROTEIN"/>
    <property type="match status" value="1"/>
</dbReference>
<dbReference type="EMBL" id="FN869859">
    <property type="protein sequence ID" value="CCC81751.1"/>
    <property type="molecule type" value="Genomic_DNA"/>
</dbReference>
<dbReference type="PaxDb" id="768679-TTX_1108"/>
<keyword evidence="5" id="KW-1185">Reference proteome</keyword>
<name>G4RJK6_THETK</name>
<dbReference type="HOGENOM" id="CLU_040681_12_1_2"/>
<dbReference type="InterPro" id="IPR000644">
    <property type="entry name" value="CBS_dom"/>
</dbReference>
<protein>
    <submittedName>
        <fullName evidence="4">CBS domain</fullName>
    </submittedName>
</protein>
<dbReference type="STRING" id="768679.TTX_1108"/>
<dbReference type="OrthoDB" id="43333at2157"/>
<dbReference type="AlphaFoldDB" id="G4RJK6"/>
<accession>G4RJK6</accession>
<dbReference type="GeneID" id="11261996"/>
<sequence>MSLGQFVKRSPLTARPETPLREIVRLMAENNVGSVVLVDDANKPVGIITERDVVKALARGLTLDDQASRAGTMGDLVTAQPSEDAYVALKRMRERRIRHLVLVNNDGTLAGVISIRDLLEDVALKYLGDKVWWPPPED</sequence>
<gene>
    <name evidence="4" type="ordered locus">TTX_1108</name>
</gene>
<dbReference type="SUPFAM" id="SSF54631">
    <property type="entry name" value="CBS-domain pair"/>
    <property type="match status" value="1"/>
</dbReference>
<dbReference type="KEGG" id="ttn:TTX_1108"/>
<dbReference type="Pfam" id="PF00571">
    <property type="entry name" value="CBS"/>
    <property type="match status" value="2"/>
</dbReference>
<evidence type="ECO:0000259" key="3">
    <source>
        <dbReference type="PROSITE" id="PS51371"/>
    </source>
</evidence>
<dbReference type="SMART" id="SM00116">
    <property type="entry name" value="CBS"/>
    <property type="match status" value="2"/>
</dbReference>
<evidence type="ECO:0000256" key="2">
    <source>
        <dbReference type="PROSITE-ProRule" id="PRU00703"/>
    </source>
</evidence>
<evidence type="ECO:0000256" key="1">
    <source>
        <dbReference type="ARBA" id="ARBA00023122"/>
    </source>
</evidence>
<dbReference type="RefSeq" id="WP_014127006.1">
    <property type="nucleotide sequence ID" value="NC_016070.1"/>
</dbReference>